<reference evidence="2" key="1">
    <citation type="submission" date="2010-05" db="EMBL/GenBank/DDBJ databases">
        <title>The draft genome of Desulfonatronospira thiodismutans ASO3-1.</title>
        <authorList>
            <consortium name="US DOE Joint Genome Institute (JGI-PGF)"/>
            <person name="Lucas S."/>
            <person name="Copeland A."/>
            <person name="Lapidus A."/>
            <person name="Cheng J.-F."/>
            <person name="Bruce D."/>
            <person name="Goodwin L."/>
            <person name="Pitluck S."/>
            <person name="Chertkov O."/>
            <person name="Brettin T."/>
            <person name="Detter J.C."/>
            <person name="Han C."/>
            <person name="Land M.L."/>
            <person name="Hauser L."/>
            <person name="Kyrpides N."/>
            <person name="Mikhailova N."/>
            <person name="Muyzer G."/>
            <person name="Woyke T."/>
        </authorList>
    </citation>
    <scope>NUCLEOTIDE SEQUENCE [LARGE SCALE GENOMIC DNA]</scope>
    <source>
        <strain evidence="2">ASO3-1</strain>
    </source>
</reference>
<organism evidence="2 3">
    <name type="scientific">Desulfonatronospira thiodismutans ASO3-1</name>
    <dbReference type="NCBI Taxonomy" id="555779"/>
    <lineage>
        <taxon>Bacteria</taxon>
        <taxon>Pseudomonadati</taxon>
        <taxon>Thermodesulfobacteriota</taxon>
        <taxon>Desulfovibrionia</taxon>
        <taxon>Desulfovibrionales</taxon>
        <taxon>Desulfonatronovibrionaceae</taxon>
        <taxon>Desulfonatronospira</taxon>
    </lineage>
</organism>
<dbReference type="InterPro" id="IPR036782">
    <property type="entry name" value="NE0471-like_N"/>
</dbReference>
<sequence>MIKDVVSAIYKGGYKIEVTFEDGLTGIVDFSRYLNQGGVFEKFRDIEFFKNFRINKELGVLTWGDEEVDIAPENLYAEATNTPLPEWMNPQQGSSENLTYQKSS</sequence>
<evidence type="ECO:0000313" key="3">
    <source>
        <dbReference type="Proteomes" id="UP000005496"/>
    </source>
</evidence>
<dbReference type="Pfam" id="PF10387">
    <property type="entry name" value="DUF2442"/>
    <property type="match status" value="1"/>
</dbReference>
<proteinExistence type="predicted"/>
<dbReference type="EMBL" id="ACJN02000002">
    <property type="protein sequence ID" value="EFI34419.1"/>
    <property type="molecule type" value="Genomic_DNA"/>
</dbReference>
<accession>D6SNU3</accession>
<dbReference type="AlphaFoldDB" id="D6SNU3"/>
<comment type="caution">
    <text evidence="2">The sequence shown here is derived from an EMBL/GenBank/DDBJ whole genome shotgun (WGS) entry which is preliminary data.</text>
</comment>
<dbReference type="Gene3D" id="3.30.2020.10">
    <property type="entry name" value="NE0471-like N-terminal domain"/>
    <property type="match status" value="1"/>
</dbReference>
<dbReference type="eggNOG" id="ENOG50337YA">
    <property type="taxonomic scope" value="Bacteria"/>
</dbReference>
<dbReference type="SUPFAM" id="SSF143880">
    <property type="entry name" value="NE0471 N-terminal domain-like"/>
    <property type="match status" value="1"/>
</dbReference>
<protein>
    <recommendedName>
        <fullName evidence="4">DUF2442 domain-containing protein</fullName>
    </recommendedName>
</protein>
<gene>
    <name evidence="2" type="ORF">Dthio_PD1777</name>
</gene>
<feature type="region of interest" description="Disordered" evidence="1">
    <location>
        <begin position="82"/>
        <end position="104"/>
    </location>
</feature>
<dbReference type="RefSeq" id="WP_008869741.1">
    <property type="nucleotide sequence ID" value="NZ_ACJN02000002.1"/>
</dbReference>
<dbReference type="Proteomes" id="UP000005496">
    <property type="component" value="Unassembled WGS sequence"/>
</dbReference>
<evidence type="ECO:0008006" key="4">
    <source>
        <dbReference type="Google" id="ProtNLM"/>
    </source>
</evidence>
<dbReference type="OrthoDB" id="3233810at2"/>
<name>D6SNU3_9BACT</name>
<evidence type="ECO:0000313" key="2">
    <source>
        <dbReference type="EMBL" id="EFI34419.1"/>
    </source>
</evidence>
<evidence type="ECO:0000256" key="1">
    <source>
        <dbReference type="SAM" id="MobiDB-lite"/>
    </source>
</evidence>
<keyword evidence="3" id="KW-1185">Reference proteome</keyword>
<dbReference type="InterPro" id="IPR018841">
    <property type="entry name" value="DUF2442"/>
</dbReference>